<dbReference type="GO" id="GO:0005829">
    <property type="term" value="C:cytosol"/>
    <property type="evidence" value="ECO:0007669"/>
    <property type="project" value="TreeGrafter"/>
</dbReference>
<dbReference type="Proteomes" id="UP000274346">
    <property type="component" value="Chromosome"/>
</dbReference>
<dbReference type="AlphaFoldDB" id="A0A3P8M644"/>
<evidence type="ECO:0000313" key="2">
    <source>
        <dbReference type="Proteomes" id="UP000274346"/>
    </source>
</evidence>
<dbReference type="InterPro" id="IPR002695">
    <property type="entry name" value="PurH-like"/>
</dbReference>
<sequence>MPPRSSCRAKRFSYNNIADTDAALECVKEFSEPACVIVKHANPCGVAVSDSLLDAYDRAYKTDPTSAFGGIIAFNRELDAETAQAIISRQFVEVIIAPSASEAALKITAAKQNVRVLTCGEWTSRVPGLDFKRVNGGAAGTGSRSGHGHQR</sequence>
<dbReference type="Gene3D" id="3.40.140.20">
    <property type="match status" value="1"/>
</dbReference>
<dbReference type="SUPFAM" id="SSF53927">
    <property type="entry name" value="Cytidine deaminase-like"/>
    <property type="match status" value="1"/>
</dbReference>
<reference evidence="1 2" key="1">
    <citation type="submission" date="2018-12" db="EMBL/GenBank/DDBJ databases">
        <authorList>
            <consortium name="Pathogen Informatics"/>
        </authorList>
    </citation>
    <scope>NUCLEOTIDE SEQUENCE [LARGE SCALE GENOMIC DNA]</scope>
    <source>
        <strain evidence="1 2">NCTC13098</strain>
    </source>
</reference>
<dbReference type="PANTHER" id="PTHR11692">
    <property type="entry name" value="BIFUNCTIONAL PURINE BIOSYNTHESIS PROTEIN PURH"/>
    <property type="match status" value="1"/>
</dbReference>
<dbReference type="GO" id="GO:0003937">
    <property type="term" value="F:IMP cyclohydrolase activity"/>
    <property type="evidence" value="ECO:0007669"/>
    <property type="project" value="InterPro"/>
</dbReference>
<protein>
    <submittedName>
        <fullName evidence="1">Bifunctional purine biosynthesis protein PurH</fullName>
    </submittedName>
</protein>
<proteinExistence type="predicted"/>
<gene>
    <name evidence="1" type="primary">purH_2</name>
    <name evidence="1" type="ORF">NCTC13098_06921</name>
</gene>
<dbReference type="EMBL" id="LR131271">
    <property type="protein sequence ID" value="VDR30473.1"/>
    <property type="molecule type" value="Genomic_DNA"/>
</dbReference>
<dbReference type="PANTHER" id="PTHR11692:SF0">
    <property type="entry name" value="BIFUNCTIONAL PURINE BIOSYNTHESIS PROTEIN ATIC"/>
    <property type="match status" value="1"/>
</dbReference>
<dbReference type="SMART" id="SM00798">
    <property type="entry name" value="AICARFT_IMPCHas"/>
    <property type="match status" value="1"/>
</dbReference>
<dbReference type="GO" id="GO:0006189">
    <property type="term" value="P:'de novo' IMP biosynthetic process"/>
    <property type="evidence" value="ECO:0007669"/>
    <property type="project" value="TreeGrafter"/>
</dbReference>
<name>A0A3P8M644_RAOTE</name>
<evidence type="ECO:0000313" key="1">
    <source>
        <dbReference type="EMBL" id="VDR30473.1"/>
    </source>
</evidence>
<organism evidence="1 2">
    <name type="scientific">Raoultella terrigena</name>
    <name type="common">Klebsiella terrigena</name>
    <dbReference type="NCBI Taxonomy" id="577"/>
    <lineage>
        <taxon>Bacteria</taxon>
        <taxon>Pseudomonadati</taxon>
        <taxon>Pseudomonadota</taxon>
        <taxon>Gammaproteobacteria</taxon>
        <taxon>Enterobacterales</taxon>
        <taxon>Enterobacteriaceae</taxon>
        <taxon>Klebsiella/Raoultella group</taxon>
        <taxon>Raoultella</taxon>
    </lineage>
</organism>
<dbReference type="KEGG" id="rtg:NCTC13098_06921"/>
<dbReference type="GO" id="GO:0004643">
    <property type="term" value="F:phosphoribosylaminoimidazolecarboxamide formyltransferase activity"/>
    <property type="evidence" value="ECO:0007669"/>
    <property type="project" value="InterPro"/>
</dbReference>
<dbReference type="InterPro" id="IPR024051">
    <property type="entry name" value="AICAR_Tfase_dup_dom_sf"/>
</dbReference>
<accession>A0A3P8M644</accession>
<dbReference type="Pfam" id="PF01808">
    <property type="entry name" value="AICARFT_IMPCHas"/>
    <property type="match status" value="1"/>
</dbReference>
<dbReference type="InterPro" id="IPR016193">
    <property type="entry name" value="Cytidine_deaminase-like"/>
</dbReference>